<dbReference type="EMBL" id="VTPC01001938">
    <property type="protein sequence ID" value="KAF2900940.1"/>
    <property type="molecule type" value="Genomic_DNA"/>
</dbReference>
<dbReference type="OrthoDB" id="6818847at2759"/>
<evidence type="ECO:0000256" key="1">
    <source>
        <dbReference type="SAM" id="Coils"/>
    </source>
</evidence>
<dbReference type="Proteomes" id="UP000801492">
    <property type="component" value="Unassembled WGS sequence"/>
</dbReference>
<reference evidence="2" key="1">
    <citation type="submission" date="2019-08" db="EMBL/GenBank/DDBJ databases">
        <title>The genome of the North American firefly Photinus pyralis.</title>
        <authorList>
            <consortium name="Photinus pyralis genome working group"/>
            <person name="Fallon T.R."/>
            <person name="Sander Lower S.E."/>
            <person name="Weng J.-K."/>
        </authorList>
    </citation>
    <scope>NUCLEOTIDE SEQUENCE</scope>
    <source>
        <strain evidence="2">TRF0915ILg1</strain>
        <tissue evidence="2">Whole body</tissue>
    </source>
</reference>
<dbReference type="AlphaFoldDB" id="A0A8K0DI27"/>
<proteinExistence type="predicted"/>
<feature type="coiled-coil region" evidence="1">
    <location>
        <begin position="186"/>
        <end position="213"/>
    </location>
</feature>
<name>A0A8K0DI27_IGNLU</name>
<accession>A0A8K0DI27</accession>
<sequence>MDKTESYALVHHPDCIPERDTEDYSEWFEDAASEADWIDNFDIHGMDSSTACSLADSVRSMTLLDELYAKNRILEKEWRESEQKYQNLKVENQKLTIQLSNERHRANKYQKKLQYIQDNHEIFNRLKQAYLNMKYNEATGRTMKEISESACQTWQGVLCAACIETAESKRRSSLEGTMALTEGEMIAVKKDDISKLQNTVQSLKNMIEQREKAWSFNAERENKYKAAISDLQANIQLLQGIIAEKCAELPLVKSDSTPEMIQKENEFLKKIIIKLEKRHRDLMKTYKTQKNPAFLNEQEKFMIQQLIRK</sequence>
<comment type="caution">
    <text evidence="2">The sequence shown here is derived from an EMBL/GenBank/DDBJ whole genome shotgun (WGS) entry which is preliminary data.</text>
</comment>
<evidence type="ECO:0000313" key="2">
    <source>
        <dbReference type="EMBL" id="KAF2900940.1"/>
    </source>
</evidence>
<protein>
    <submittedName>
        <fullName evidence="2">Uncharacterized protein</fullName>
    </submittedName>
</protein>
<feature type="coiled-coil region" evidence="1">
    <location>
        <begin position="64"/>
        <end position="112"/>
    </location>
</feature>
<keyword evidence="1" id="KW-0175">Coiled coil</keyword>
<keyword evidence="3" id="KW-1185">Reference proteome</keyword>
<organism evidence="2 3">
    <name type="scientific">Ignelater luminosus</name>
    <name type="common">Cucubano</name>
    <name type="synonym">Pyrophorus luminosus</name>
    <dbReference type="NCBI Taxonomy" id="2038154"/>
    <lineage>
        <taxon>Eukaryota</taxon>
        <taxon>Metazoa</taxon>
        <taxon>Ecdysozoa</taxon>
        <taxon>Arthropoda</taxon>
        <taxon>Hexapoda</taxon>
        <taxon>Insecta</taxon>
        <taxon>Pterygota</taxon>
        <taxon>Neoptera</taxon>
        <taxon>Endopterygota</taxon>
        <taxon>Coleoptera</taxon>
        <taxon>Polyphaga</taxon>
        <taxon>Elateriformia</taxon>
        <taxon>Elateroidea</taxon>
        <taxon>Elateridae</taxon>
        <taxon>Agrypninae</taxon>
        <taxon>Pyrophorini</taxon>
        <taxon>Ignelater</taxon>
    </lineage>
</organism>
<gene>
    <name evidence="2" type="ORF">ILUMI_05243</name>
</gene>
<evidence type="ECO:0000313" key="3">
    <source>
        <dbReference type="Proteomes" id="UP000801492"/>
    </source>
</evidence>